<evidence type="ECO:0000313" key="3">
    <source>
        <dbReference type="Proteomes" id="UP000053841"/>
    </source>
</evidence>
<dbReference type="EMBL" id="KI964631">
    <property type="protein sequence ID" value="EUC32507.1"/>
    <property type="molecule type" value="Genomic_DNA"/>
</dbReference>
<dbReference type="Proteomes" id="UP000053841">
    <property type="component" value="Unassembled WGS sequence"/>
</dbReference>
<dbReference type="GeneID" id="19146104"/>
<sequence length="315" mass="34178">MSDPVDPLANETIARTFVLREKINAESFLPYMDIHAHESPLVQSESGKHRIYERGTNGWGFTDVPSPVSGENVRAKITGLRNKTESYEVYDRVFDKQIHGQKVEKTVTFGDLNNYSANDKRYNEDYHFASNNCQDYQEQFLASPQTRNDVSGRFSESALAPSDSLAQISDSDGSHGIDLDSTTLPSSHDISGHGRASTTSPGNQATGFDDIIDGTLPSLFAAQAQSDANVESEARRRASQFETHAPGILGAAENAVNCFRQGQYFTGVWNTGILAWSCTVLYSTGGAVSITVEAPPNSDGSPRVRLAVAGFISLG</sequence>
<feature type="region of interest" description="Disordered" evidence="1">
    <location>
        <begin position="154"/>
        <end position="208"/>
    </location>
</feature>
<evidence type="ECO:0000313" key="2">
    <source>
        <dbReference type="EMBL" id="EUC32507.1"/>
    </source>
</evidence>
<organism evidence="2 3">
    <name type="scientific">Cochliobolus carbonum (strain 26-R-13)</name>
    <name type="common">Maize leaf spot fungus</name>
    <name type="synonym">Bipolaris zeicola</name>
    <dbReference type="NCBI Taxonomy" id="930089"/>
    <lineage>
        <taxon>Eukaryota</taxon>
        <taxon>Fungi</taxon>
        <taxon>Dikarya</taxon>
        <taxon>Ascomycota</taxon>
        <taxon>Pezizomycotina</taxon>
        <taxon>Dothideomycetes</taxon>
        <taxon>Pleosporomycetidae</taxon>
        <taxon>Pleosporales</taxon>
        <taxon>Pleosporineae</taxon>
        <taxon>Pleosporaceae</taxon>
        <taxon>Bipolaris</taxon>
    </lineage>
</organism>
<keyword evidence="3" id="KW-1185">Reference proteome</keyword>
<proteinExistence type="predicted"/>
<dbReference type="HOGENOM" id="CLU_882743_0_0_1"/>
<accession>W6XYG7</accession>
<dbReference type="OrthoDB" id="10426726at2759"/>
<dbReference type="RefSeq" id="XP_007713161.1">
    <property type="nucleotide sequence ID" value="XM_007714971.1"/>
</dbReference>
<feature type="compositionally biased region" description="Polar residues" evidence="1">
    <location>
        <begin position="180"/>
        <end position="189"/>
    </location>
</feature>
<feature type="compositionally biased region" description="Polar residues" evidence="1">
    <location>
        <begin position="196"/>
        <end position="206"/>
    </location>
</feature>
<reference evidence="2 3" key="1">
    <citation type="journal article" date="2013" name="PLoS Genet.">
        <title>Comparative genome structure, secondary metabolite, and effector coding capacity across Cochliobolus pathogens.</title>
        <authorList>
            <person name="Condon B.J."/>
            <person name="Leng Y."/>
            <person name="Wu D."/>
            <person name="Bushley K.E."/>
            <person name="Ohm R.A."/>
            <person name="Otillar R."/>
            <person name="Martin J."/>
            <person name="Schackwitz W."/>
            <person name="Grimwood J."/>
            <person name="MohdZainudin N."/>
            <person name="Xue C."/>
            <person name="Wang R."/>
            <person name="Manning V.A."/>
            <person name="Dhillon B."/>
            <person name="Tu Z.J."/>
            <person name="Steffenson B.J."/>
            <person name="Salamov A."/>
            <person name="Sun H."/>
            <person name="Lowry S."/>
            <person name="LaButti K."/>
            <person name="Han J."/>
            <person name="Copeland A."/>
            <person name="Lindquist E."/>
            <person name="Barry K."/>
            <person name="Schmutz J."/>
            <person name="Baker S.E."/>
            <person name="Ciuffetti L.M."/>
            <person name="Grigoriev I.V."/>
            <person name="Zhong S."/>
            <person name="Turgeon B.G."/>
        </authorList>
    </citation>
    <scope>NUCLEOTIDE SEQUENCE [LARGE SCALE GENOMIC DNA]</scope>
    <source>
        <strain evidence="2 3">26-R-13</strain>
    </source>
</reference>
<dbReference type="KEGG" id="bze:COCCADRAFT_26975"/>
<protein>
    <submittedName>
        <fullName evidence="2">Uncharacterized protein</fullName>
    </submittedName>
</protein>
<evidence type="ECO:0000256" key="1">
    <source>
        <dbReference type="SAM" id="MobiDB-lite"/>
    </source>
</evidence>
<dbReference type="AlphaFoldDB" id="W6XYG7"/>
<gene>
    <name evidence="2" type="ORF">COCCADRAFT_26975</name>
</gene>
<name>W6XYG7_COCC2</name>